<evidence type="ECO:0000256" key="3">
    <source>
        <dbReference type="ARBA" id="ARBA00022989"/>
    </source>
</evidence>
<name>A0AAU9ITZ0_9CILI</name>
<dbReference type="InterPro" id="IPR019184">
    <property type="entry name" value="Uncharacterised_TM-17"/>
</dbReference>
<gene>
    <name evidence="6" type="ORF">BSTOLATCC_MIC20796</name>
</gene>
<evidence type="ECO:0008006" key="8">
    <source>
        <dbReference type="Google" id="ProtNLM"/>
    </source>
</evidence>
<evidence type="ECO:0000256" key="4">
    <source>
        <dbReference type="ARBA" id="ARBA00023136"/>
    </source>
</evidence>
<dbReference type="EMBL" id="CAJZBQ010000020">
    <property type="protein sequence ID" value="CAG9318322.1"/>
    <property type="molecule type" value="Genomic_DNA"/>
</dbReference>
<evidence type="ECO:0000256" key="2">
    <source>
        <dbReference type="ARBA" id="ARBA00022692"/>
    </source>
</evidence>
<dbReference type="PANTHER" id="PTHR13531">
    <property type="entry name" value="GEO07735P1-RELATED-RELATED"/>
    <property type="match status" value="1"/>
</dbReference>
<feature type="transmembrane region" description="Helical" evidence="5">
    <location>
        <begin position="21"/>
        <end position="40"/>
    </location>
</feature>
<dbReference type="GO" id="GO:0035869">
    <property type="term" value="C:ciliary transition zone"/>
    <property type="evidence" value="ECO:0007669"/>
    <property type="project" value="TreeGrafter"/>
</dbReference>
<accession>A0AAU9ITZ0</accession>
<keyword evidence="2 5" id="KW-0812">Transmembrane</keyword>
<organism evidence="6 7">
    <name type="scientific">Blepharisma stoltei</name>
    <dbReference type="NCBI Taxonomy" id="1481888"/>
    <lineage>
        <taxon>Eukaryota</taxon>
        <taxon>Sar</taxon>
        <taxon>Alveolata</taxon>
        <taxon>Ciliophora</taxon>
        <taxon>Postciliodesmatophora</taxon>
        <taxon>Heterotrichea</taxon>
        <taxon>Heterotrichida</taxon>
        <taxon>Blepharismidae</taxon>
        <taxon>Blepharisma</taxon>
    </lineage>
</organism>
<keyword evidence="4 5" id="KW-0472">Membrane</keyword>
<feature type="transmembrane region" description="Helical" evidence="5">
    <location>
        <begin position="106"/>
        <end position="132"/>
    </location>
</feature>
<dbReference type="GO" id="GO:0016020">
    <property type="term" value="C:membrane"/>
    <property type="evidence" value="ECO:0007669"/>
    <property type="project" value="UniProtKB-SubCell"/>
</dbReference>
<dbReference type="GO" id="GO:1905515">
    <property type="term" value="P:non-motile cilium assembly"/>
    <property type="evidence" value="ECO:0007669"/>
    <property type="project" value="TreeGrafter"/>
</dbReference>
<dbReference type="PANTHER" id="PTHR13531:SF0">
    <property type="entry name" value="GEO07735P1-RELATED"/>
    <property type="match status" value="1"/>
</dbReference>
<dbReference type="Pfam" id="PF09799">
    <property type="entry name" value="Transmemb_17"/>
    <property type="match status" value="1"/>
</dbReference>
<evidence type="ECO:0000313" key="6">
    <source>
        <dbReference type="EMBL" id="CAG9318322.1"/>
    </source>
</evidence>
<dbReference type="Proteomes" id="UP001162131">
    <property type="component" value="Unassembled WGS sequence"/>
</dbReference>
<evidence type="ECO:0000256" key="1">
    <source>
        <dbReference type="ARBA" id="ARBA00004141"/>
    </source>
</evidence>
<keyword evidence="3 5" id="KW-1133">Transmembrane helix</keyword>
<sequence length="141" mass="16063">MLKSKPNSSLPLQVLIFLDEYYTWFWFLISLSMFVIKGYSLEYPKYTVGGEVAGIFLVTAVQQYRLFLGSVGNKTEGVIYLVWFIIFSIPPIIGAIYYIVIQTYVLILDVIINAAFLVLVGLECLMSIMTIINFKSAEKYS</sequence>
<evidence type="ECO:0000256" key="5">
    <source>
        <dbReference type="SAM" id="Phobius"/>
    </source>
</evidence>
<comment type="subcellular location">
    <subcellularLocation>
        <location evidence="1">Membrane</location>
        <topology evidence="1">Multi-pass membrane protein</topology>
    </subcellularLocation>
</comment>
<feature type="transmembrane region" description="Helical" evidence="5">
    <location>
        <begin position="46"/>
        <end position="66"/>
    </location>
</feature>
<evidence type="ECO:0000313" key="7">
    <source>
        <dbReference type="Proteomes" id="UP001162131"/>
    </source>
</evidence>
<reference evidence="6" key="1">
    <citation type="submission" date="2021-09" db="EMBL/GenBank/DDBJ databases">
        <authorList>
            <consortium name="AG Swart"/>
            <person name="Singh M."/>
            <person name="Singh A."/>
            <person name="Seah K."/>
            <person name="Emmerich C."/>
        </authorList>
    </citation>
    <scope>NUCLEOTIDE SEQUENCE</scope>
    <source>
        <strain evidence="6">ATCC30299</strain>
    </source>
</reference>
<proteinExistence type="predicted"/>
<feature type="transmembrane region" description="Helical" evidence="5">
    <location>
        <begin position="78"/>
        <end position="100"/>
    </location>
</feature>
<comment type="caution">
    <text evidence="6">The sequence shown here is derived from an EMBL/GenBank/DDBJ whole genome shotgun (WGS) entry which is preliminary data.</text>
</comment>
<protein>
    <recommendedName>
        <fullName evidence="8">Transmembrane protein</fullName>
    </recommendedName>
</protein>
<keyword evidence="7" id="KW-1185">Reference proteome</keyword>
<dbReference type="AlphaFoldDB" id="A0AAU9ITZ0"/>